<evidence type="ECO:0000313" key="3">
    <source>
        <dbReference type="Proteomes" id="UP000824112"/>
    </source>
</evidence>
<evidence type="ECO:0000256" key="1">
    <source>
        <dbReference type="SAM" id="SignalP"/>
    </source>
</evidence>
<reference evidence="2" key="2">
    <citation type="journal article" date="2021" name="PeerJ">
        <title>Extensive microbial diversity within the chicken gut microbiome revealed by metagenomics and culture.</title>
        <authorList>
            <person name="Gilroy R."/>
            <person name="Ravi A."/>
            <person name="Getino M."/>
            <person name="Pursley I."/>
            <person name="Horton D.L."/>
            <person name="Alikhan N.F."/>
            <person name="Baker D."/>
            <person name="Gharbi K."/>
            <person name="Hall N."/>
            <person name="Watson M."/>
            <person name="Adriaenssens E.M."/>
            <person name="Foster-Nyarko E."/>
            <person name="Jarju S."/>
            <person name="Secka A."/>
            <person name="Antonio M."/>
            <person name="Oren A."/>
            <person name="Chaudhuri R.R."/>
            <person name="La Ragione R."/>
            <person name="Hildebrand F."/>
            <person name="Pallen M.J."/>
        </authorList>
    </citation>
    <scope>NUCLEOTIDE SEQUENCE</scope>
    <source>
        <strain evidence="2">CHK158-818</strain>
    </source>
</reference>
<dbReference type="InterPro" id="IPR025348">
    <property type="entry name" value="DUF4252"/>
</dbReference>
<evidence type="ECO:0000313" key="2">
    <source>
        <dbReference type="EMBL" id="HIU55764.1"/>
    </source>
</evidence>
<organism evidence="2 3">
    <name type="scientific">Candidatus Gallibacteroides avistercoris</name>
    <dbReference type="NCBI Taxonomy" id="2840833"/>
    <lineage>
        <taxon>Bacteria</taxon>
        <taxon>Pseudomonadati</taxon>
        <taxon>Bacteroidota</taxon>
        <taxon>Bacteroidia</taxon>
        <taxon>Bacteroidales</taxon>
        <taxon>Bacteroidaceae</taxon>
        <taxon>Bacteroidaceae incertae sedis</taxon>
        <taxon>Candidatus Gallibacteroides</taxon>
    </lineage>
</organism>
<keyword evidence="1" id="KW-0732">Signal</keyword>
<dbReference type="AlphaFoldDB" id="A0A9D1M8W8"/>
<gene>
    <name evidence="2" type="ORF">IAB03_08170</name>
</gene>
<dbReference type="Pfam" id="PF14060">
    <property type="entry name" value="DUF4252"/>
    <property type="match status" value="1"/>
</dbReference>
<feature type="signal peptide" evidence="1">
    <location>
        <begin position="1"/>
        <end position="20"/>
    </location>
</feature>
<sequence>MKRLLLTLITALLMSSTTWAQEEIFKKFADHEGVTTIYISKKMLNMITDYSKSLGFFGNGNIYINNIDINNLIEKINGMQSLSCTNKNVIDEIRKTTADYFKKDDKYELLTSIKENNEQISVYMKEEKKETLYIFLSDKPDEFTFVLLKGKITREELQNSLEH</sequence>
<proteinExistence type="predicted"/>
<feature type="chain" id="PRO_5039328183" evidence="1">
    <location>
        <begin position="21"/>
        <end position="163"/>
    </location>
</feature>
<protein>
    <submittedName>
        <fullName evidence="2">DUF4252 domain-containing protein</fullName>
    </submittedName>
</protein>
<dbReference type="Proteomes" id="UP000824112">
    <property type="component" value="Unassembled WGS sequence"/>
</dbReference>
<reference evidence="2" key="1">
    <citation type="submission" date="2020-10" db="EMBL/GenBank/DDBJ databases">
        <authorList>
            <person name="Gilroy R."/>
        </authorList>
    </citation>
    <scope>NUCLEOTIDE SEQUENCE</scope>
    <source>
        <strain evidence="2">CHK158-818</strain>
    </source>
</reference>
<comment type="caution">
    <text evidence="2">The sequence shown here is derived from an EMBL/GenBank/DDBJ whole genome shotgun (WGS) entry which is preliminary data.</text>
</comment>
<name>A0A9D1M8W8_9BACT</name>
<dbReference type="EMBL" id="DVNA01000184">
    <property type="protein sequence ID" value="HIU55764.1"/>
    <property type="molecule type" value="Genomic_DNA"/>
</dbReference>
<accession>A0A9D1M8W8</accession>